<dbReference type="Gene3D" id="3.90.1150.10">
    <property type="entry name" value="Aspartate Aminotransferase, domain 1"/>
    <property type="match status" value="1"/>
</dbReference>
<keyword evidence="11" id="KW-1185">Reference proteome</keyword>
<accession>A0AA35R3H0</accession>
<keyword evidence="5" id="KW-0169">Cobalamin biosynthesis</keyword>
<organism evidence="10 11">
    <name type="scientific">Geodia barretti</name>
    <name type="common">Barrett's horny sponge</name>
    <dbReference type="NCBI Taxonomy" id="519541"/>
    <lineage>
        <taxon>Eukaryota</taxon>
        <taxon>Metazoa</taxon>
        <taxon>Porifera</taxon>
        <taxon>Demospongiae</taxon>
        <taxon>Heteroscleromorpha</taxon>
        <taxon>Tetractinellida</taxon>
        <taxon>Astrophorina</taxon>
        <taxon>Geodiidae</taxon>
        <taxon>Geodia</taxon>
    </lineage>
</organism>
<dbReference type="PANTHER" id="PTHR34308">
    <property type="entry name" value="COBALAMIN BIOSYNTHESIS PROTEIN CBIB"/>
    <property type="match status" value="1"/>
</dbReference>
<name>A0AA35R3H0_GEOBA</name>
<dbReference type="EMBL" id="CASHTH010000420">
    <property type="protein sequence ID" value="CAI8000833.1"/>
    <property type="molecule type" value="Genomic_DNA"/>
</dbReference>
<evidence type="ECO:0000313" key="11">
    <source>
        <dbReference type="Proteomes" id="UP001174909"/>
    </source>
</evidence>
<comment type="subcellular location">
    <subcellularLocation>
        <location evidence="1">Cell membrane</location>
        <topology evidence="1">Multi-pass membrane protein</topology>
    </subcellularLocation>
</comment>
<evidence type="ECO:0000256" key="3">
    <source>
        <dbReference type="ARBA" id="ARBA00006263"/>
    </source>
</evidence>
<dbReference type="InterPro" id="IPR015422">
    <property type="entry name" value="PyrdxlP-dep_Trfase_small"/>
</dbReference>
<proteinExistence type="inferred from homology"/>
<evidence type="ECO:0000256" key="9">
    <source>
        <dbReference type="SAM" id="Phobius"/>
    </source>
</evidence>
<dbReference type="Proteomes" id="UP001174909">
    <property type="component" value="Unassembled WGS sequence"/>
</dbReference>
<reference evidence="10" key="1">
    <citation type="submission" date="2023-03" db="EMBL/GenBank/DDBJ databases">
        <authorList>
            <person name="Steffen K."/>
            <person name="Cardenas P."/>
        </authorList>
    </citation>
    <scope>NUCLEOTIDE SEQUENCE</scope>
</reference>
<dbReference type="InterPro" id="IPR015424">
    <property type="entry name" value="PyrdxlP-dep_Trfase"/>
</dbReference>
<dbReference type="Gene3D" id="3.40.640.10">
    <property type="entry name" value="Type I PLP-dependent aspartate aminotransferase-like (Major domain)"/>
    <property type="match status" value="1"/>
</dbReference>
<evidence type="ECO:0000256" key="1">
    <source>
        <dbReference type="ARBA" id="ARBA00004651"/>
    </source>
</evidence>
<keyword evidence="7 9" id="KW-1133">Transmembrane helix</keyword>
<keyword evidence="6 9" id="KW-0812">Transmembrane</keyword>
<dbReference type="GO" id="GO:0030170">
    <property type="term" value="F:pyridoxal phosphate binding"/>
    <property type="evidence" value="ECO:0007669"/>
    <property type="project" value="InterPro"/>
</dbReference>
<evidence type="ECO:0000256" key="8">
    <source>
        <dbReference type="ARBA" id="ARBA00023136"/>
    </source>
</evidence>
<feature type="transmembrane region" description="Helical" evidence="9">
    <location>
        <begin position="540"/>
        <end position="558"/>
    </location>
</feature>
<comment type="similarity">
    <text evidence="3">Belongs to the CobD/CbiB family.</text>
</comment>
<evidence type="ECO:0000256" key="6">
    <source>
        <dbReference type="ARBA" id="ARBA00022692"/>
    </source>
</evidence>
<comment type="pathway">
    <text evidence="2">Cofactor biosynthesis; adenosylcobalamin biosynthesis.</text>
</comment>
<dbReference type="HAMAP" id="MF_00024">
    <property type="entry name" value="CobD_CbiB"/>
    <property type="match status" value="1"/>
</dbReference>
<dbReference type="AlphaFoldDB" id="A0AA35R3H0"/>
<evidence type="ECO:0000256" key="5">
    <source>
        <dbReference type="ARBA" id="ARBA00022573"/>
    </source>
</evidence>
<feature type="transmembrane region" description="Helical" evidence="9">
    <location>
        <begin position="399"/>
        <end position="420"/>
    </location>
</feature>
<protein>
    <submittedName>
        <fullName evidence="10">Cobalamin biosynthesis protein CobD</fullName>
    </submittedName>
</protein>
<dbReference type="PANTHER" id="PTHR34308:SF1">
    <property type="entry name" value="COBALAMIN BIOSYNTHESIS PROTEIN CBIB"/>
    <property type="match status" value="1"/>
</dbReference>
<keyword evidence="8 9" id="KW-0472">Membrane</keyword>
<dbReference type="Pfam" id="PF03186">
    <property type="entry name" value="CobD_Cbib"/>
    <property type="match status" value="1"/>
</dbReference>
<evidence type="ECO:0000313" key="10">
    <source>
        <dbReference type="EMBL" id="CAI8000833.1"/>
    </source>
</evidence>
<dbReference type="GO" id="GO:0048472">
    <property type="term" value="F:threonine-phosphate decarboxylase activity"/>
    <property type="evidence" value="ECO:0007669"/>
    <property type="project" value="InterPro"/>
</dbReference>
<evidence type="ECO:0000256" key="7">
    <source>
        <dbReference type="ARBA" id="ARBA00022989"/>
    </source>
</evidence>
<gene>
    <name evidence="10" type="ORF">GBAR_LOCUS3031</name>
</gene>
<dbReference type="GO" id="GO:0005886">
    <property type="term" value="C:plasma membrane"/>
    <property type="evidence" value="ECO:0007669"/>
    <property type="project" value="UniProtKB-SubCell"/>
</dbReference>
<dbReference type="SUPFAM" id="SSF53254">
    <property type="entry name" value="Phosphoglycerate mutase-like"/>
    <property type="match status" value="1"/>
</dbReference>
<dbReference type="InterPro" id="IPR015421">
    <property type="entry name" value="PyrdxlP-dep_Trfase_major"/>
</dbReference>
<evidence type="ECO:0000256" key="2">
    <source>
        <dbReference type="ARBA" id="ARBA00004953"/>
    </source>
</evidence>
<dbReference type="Pfam" id="PF00300">
    <property type="entry name" value="His_Phos_1"/>
    <property type="match status" value="1"/>
</dbReference>
<dbReference type="SUPFAM" id="SSF53383">
    <property type="entry name" value="PLP-dependent transferases"/>
    <property type="match status" value="1"/>
</dbReference>
<evidence type="ECO:0000256" key="4">
    <source>
        <dbReference type="ARBA" id="ARBA00022475"/>
    </source>
</evidence>
<dbReference type="InterPro" id="IPR029033">
    <property type="entry name" value="His_PPase_superfam"/>
</dbReference>
<dbReference type="InterPro" id="IPR004485">
    <property type="entry name" value="Cobalamin_biosynth_CobD/CbiB"/>
</dbReference>
<dbReference type="InterPro" id="IPR013078">
    <property type="entry name" value="His_Pase_superF_clade-1"/>
</dbReference>
<comment type="caution">
    <text evidence="10">The sequence shown here is derived from an EMBL/GenBank/DDBJ whole genome shotgun (WGS) entry which is preliminary data.</text>
</comment>
<keyword evidence="4" id="KW-1003">Cell membrane</keyword>
<dbReference type="Gene3D" id="3.40.50.1240">
    <property type="entry name" value="Phosphoglycerate mutase-like"/>
    <property type="match status" value="1"/>
</dbReference>
<sequence>MDVAPTFDQEAARVIAALPAVERLVTSPLRRCMRLAERIGAVRGLVPVVDERLREMAFGRWEGMPWETIARAELDAWAADFFHARPHGGESVEMVRRRVRAALADYRRRGVSHAVVTHAGIIKAARAQAGHADAWTASVDFGGTVCRRAARGTGRRAVGVAQGPIMEPGSYHPRHGGDLSAARRAFGSPPSGWLDLSTGVNPWPYPHGIIRPETLTRLPQDDAMEALLAAARHAYGIPRANGLAAAPGSQALFQMLPAMRPRSRVAVLAPTYEEHAVAWRRLGHAVDEVGSLKKCGDSDVAVVVNPNNPDGRTTGRGTLAGIAEALARRGGWLVVDETFADNSLYRHVADVAGALERDGVEAGRTAVAHIVGRDPESLDGHGVARSAVESLAENFGDGVVAPVLWGLILGLPGIVAYKALNTADSMIGHLDHRYREFGWAAARLDDVANWVPARVAGFLLAVSGIQRGAGRTRDALEVMWRDGGTHRSVNAGYPEASMAGALGLRLAGPRRYQGVVTDDPWLGHGSIEATAADIRRGLRVYVGACLLLAVLMAGLWAASRLLAGMPLP</sequence>